<sequence>MRQSAVEHHGEDFKRVRRHQISNSYHDSVDKLRDPIENRSARRRTRVFRQVASELLHPPGGGAAAYEPVIEILSGQLDLSKYDRARRRTKPRDLMPPLWLPRAAETSPPAPERVENRLTAGSMCERSRTGSRG</sequence>
<accession>A0A4C1ZIB7</accession>
<protein>
    <submittedName>
        <fullName evidence="2">Uncharacterized protein</fullName>
    </submittedName>
</protein>
<comment type="caution">
    <text evidence="2">The sequence shown here is derived from an EMBL/GenBank/DDBJ whole genome shotgun (WGS) entry which is preliminary data.</text>
</comment>
<feature type="region of interest" description="Disordered" evidence="1">
    <location>
        <begin position="86"/>
        <end position="133"/>
    </location>
</feature>
<reference evidence="2 3" key="1">
    <citation type="journal article" date="2019" name="Commun. Biol.">
        <title>The bagworm genome reveals a unique fibroin gene that provides high tensile strength.</title>
        <authorList>
            <person name="Kono N."/>
            <person name="Nakamura H."/>
            <person name="Ohtoshi R."/>
            <person name="Tomita M."/>
            <person name="Numata K."/>
            <person name="Arakawa K."/>
        </authorList>
    </citation>
    <scope>NUCLEOTIDE SEQUENCE [LARGE SCALE GENOMIC DNA]</scope>
</reference>
<evidence type="ECO:0000313" key="3">
    <source>
        <dbReference type="Proteomes" id="UP000299102"/>
    </source>
</evidence>
<dbReference type="Proteomes" id="UP000299102">
    <property type="component" value="Unassembled WGS sequence"/>
</dbReference>
<feature type="region of interest" description="Disordered" evidence="1">
    <location>
        <begin position="1"/>
        <end position="38"/>
    </location>
</feature>
<feature type="compositionally biased region" description="Basic and acidic residues" evidence="1">
    <location>
        <begin position="27"/>
        <end position="38"/>
    </location>
</feature>
<dbReference type="AlphaFoldDB" id="A0A4C1ZIB7"/>
<gene>
    <name evidence="2" type="ORF">EVAR_83482_1</name>
</gene>
<feature type="compositionally biased region" description="Basic and acidic residues" evidence="1">
    <location>
        <begin position="1"/>
        <end position="14"/>
    </location>
</feature>
<dbReference type="EMBL" id="BGZK01001822">
    <property type="protein sequence ID" value="GBP86883.1"/>
    <property type="molecule type" value="Genomic_DNA"/>
</dbReference>
<evidence type="ECO:0000313" key="2">
    <source>
        <dbReference type="EMBL" id="GBP86883.1"/>
    </source>
</evidence>
<keyword evidence="3" id="KW-1185">Reference proteome</keyword>
<organism evidence="2 3">
    <name type="scientific">Eumeta variegata</name>
    <name type="common">Bagworm moth</name>
    <name type="synonym">Eumeta japonica</name>
    <dbReference type="NCBI Taxonomy" id="151549"/>
    <lineage>
        <taxon>Eukaryota</taxon>
        <taxon>Metazoa</taxon>
        <taxon>Ecdysozoa</taxon>
        <taxon>Arthropoda</taxon>
        <taxon>Hexapoda</taxon>
        <taxon>Insecta</taxon>
        <taxon>Pterygota</taxon>
        <taxon>Neoptera</taxon>
        <taxon>Endopterygota</taxon>
        <taxon>Lepidoptera</taxon>
        <taxon>Glossata</taxon>
        <taxon>Ditrysia</taxon>
        <taxon>Tineoidea</taxon>
        <taxon>Psychidae</taxon>
        <taxon>Oiketicinae</taxon>
        <taxon>Eumeta</taxon>
    </lineage>
</organism>
<evidence type="ECO:0000256" key="1">
    <source>
        <dbReference type="SAM" id="MobiDB-lite"/>
    </source>
</evidence>
<name>A0A4C1ZIB7_EUMVA</name>
<proteinExistence type="predicted"/>